<gene>
    <name evidence="2" type="primary">crtY</name>
    <name evidence="2" type="ORF">DVW87_14495</name>
</gene>
<comment type="similarity">
    <text evidence="1">Belongs to the lycopene cyclase family.</text>
</comment>
<dbReference type="Proteomes" id="UP000253918">
    <property type="component" value="Unassembled WGS sequence"/>
</dbReference>
<dbReference type="GO" id="GO:0045436">
    <property type="term" value="F:lycopene beta cyclase activity"/>
    <property type="evidence" value="ECO:0007669"/>
    <property type="project" value="InterPro"/>
</dbReference>
<dbReference type="NCBIfam" id="TIGR01790">
    <property type="entry name" value="carotene-cycl"/>
    <property type="match status" value="1"/>
</dbReference>
<dbReference type="RefSeq" id="WP_114688521.1">
    <property type="nucleotide sequence ID" value="NZ_QQNB01000003.1"/>
</dbReference>
<keyword evidence="3" id="KW-1185">Reference proteome</keyword>
<dbReference type="InterPro" id="IPR036188">
    <property type="entry name" value="FAD/NAD-bd_sf"/>
</dbReference>
<reference evidence="2 3" key="1">
    <citation type="submission" date="2018-07" db="EMBL/GenBank/DDBJ databases">
        <title>a novel species of Sphingomonas isolated from the rhizosphere soil of Araceae plant.</title>
        <authorList>
            <person name="Zhiyong W."/>
            <person name="Qinglan Z."/>
            <person name="Zhiwei F."/>
            <person name="Ding X."/>
            <person name="Gejiao W."/>
            <person name="Shixue Z."/>
        </authorList>
    </citation>
    <scope>NUCLEOTIDE SEQUENCE [LARGE SCALE GENOMIC DNA]</scope>
    <source>
        <strain evidence="2 3">WZY 27</strain>
    </source>
</reference>
<dbReference type="Gene3D" id="3.50.50.60">
    <property type="entry name" value="FAD/NAD(P)-binding domain"/>
    <property type="match status" value="1"/>
</dbReference>
<dbReference type="AlphaFoldDB" id="A0A369VQX6"/>
<dbReference type="NCBIfam" id="TIGR01789">
    <property type="entry name" value="lycopene_cycl"/>
    <property type="match status" value="1"/>
</dbReference>
<dbReference type="EMBL" id="QQNB01000003">
    <property type="protein sequence ID" value="RDE04784.1"/>
    <property type="molecule type" value="Genomic_DNA"/>
</dbReference>
<dbReference type="OrthoDB" id="5793379at2"/>
<dbReference type="Pfam" id="PF05834">
    <property type="entry name" value="Lycopene_cycl"/>
    <property type="match status" value="1"/>
</dbReference>
<sequence length="391" mass="42648">MASIHRCDVAIVGAGLAGGLIALALRARRPDCDVRLIDAHHSVGGNHLWSFFEGDIAKANRRLVAPIISYGWDGYDVAFPAHRRSIGTRYFSVESSRLDRVVRATLPPEALMLGRKVLGASPTAVVLADGDRVEAGGVIDARGPADLAHLDLGWQKFVGRELTLRAPHGRARPTIMDATVPQLDGYRFVYTLPFSATKLFVEDTYYSDGYELHRSALSQRIGDYARTQGWDIAEAGREETGVLPVAMGGDFEGYWASGGNRCAKAGMRAGLFHPTTGYSLPDAVRTAALIARQSDLSGKALHDVTHAFAARTWNARGFYRLLDRMLFRAAEPAERYRVLERFYRLSPGLIGRFYAGHSTMTDRLRVLAGKPPVPIGRAIKAIGSSDARVGA</sequence>
<organism evidence="2 3">
    <name type="scientific">Sphingomonas aracearum</name>
    <dbReference type="NCBI Taxonomy" id="2283317"/>
    <lineage>
        <taxon>Bacteria</taxon>
        <taxon>Pseudomonadati</taxon>
        <taxon>Pseudomonadota</taxon>
        <taxon>Alphaproteobacteria</taxon>
        <taxon>Sphingomonadales</taxon>
        <taxon>Sphingomonadaceae</taxon>
        <taxon>Sphingomonas</taxon>
    </lineage>
</organism>
<proteinExistence type="inferred from homology"/>
<evidence type="ECO:0000313" key="3">
    <source>
        <dbReference type="Proteomes" id="UP000253918"/>
    </source>
</evidence>
<name>A0A369VQX6_9SPHN</name>
<dbReference type="InterPro" id="IPR008461">
    <property type="entry name" value="CrtY"/>
</dbReference>
<accession>A0A369VQX6</accession>
<comment type="caution">
    <text evidence="2">The sequence shown here is derived from an EMBL/GenBank/DDBJ whole genome shotgun (WGS) entry which is preliminary data.</text>
</comment>
<dbReference type="GO" id="GO:0016117">
    <property type="term" value="P:carotenoid biosynthetic process"/>
    <property type="evidence" value="ECO:0007669"/>
    <property type="project" value="InterPro"/>
</dbReference>
<dbReference type="GO" id="GO:0016705">
    <property type="term" value="F:oxidoreductase activity, acting on paired donors, with incorporation or reduction of molecular oxygen"/>
    <property type="evidence" value="ECO:0007669"/>
    <property type="project" value="InterPro"/>
</dbReference>
<protein>
    <submittedName>
        <fullName evidence="2">Lycopene cyclase</fullName>
    </submittedName>
</protein>
<dbReference type="SUPFAM" id="SSF51905">
    <property type="entry name" value="FAD/NAD(P)-binding domain"/>
    <property type="match status" value="1"/>
</dbReference>
<dbReference type="InterPro" id="IPR010108">
    <property type="entry name" value="Lycopene_cyclase_b/e"/>
</dbReference>
<evidence type="ECO:0000313" key="2">
    <source>
        <dbReference type="EMBL" id="RDE04784.1"/>
    </source>
</evidence>
<evidence type="ECO:0000256" key="1">
    <source>
        <dbReference type="ARBA" id="ARBA00006599"/>
    </source>
</evidence>